<protein>
    <submittedName>
        <fullName evidence="2">(African queen) hypothetical protein</fullName>
    </submittedName>
</protein>
<evidence type="ECO:0000313" key="2">
    <source>
        <dbReference type="EMBL" id="CAG9566577.1"/>
    </source>
</evidence>
<proteinExistence type="predicted"/>
<feature type="compositionally biased region" description="Basic and acidic residues" evidence="1">
    <location>
        <begin position="16"/>
        <end position="26"/>
    </location>
</feature>
<evidence type="ECO:0000256" key="1">
    <source>
        <dbReference type="SAM" id="MobiDB-lite"/>
    </source>
</evidence>
<feature type="region of interest" description="Disordered" evidence="1">
    <location>
        <begin position="1"/>
        <end position="35"/>
    </location>
</feature>
<accession>A0A8J2QNV8</accession>
<evidence type="ECO:0000313" key="3">
    <source>
        <dbReference type="Proteomes" id="UP000789524"/>
    </source>
</evidence>
<organism evidence="2 3">
    <name type="scientific">Danaus chrysippus</name>
    <name type="common">African queen</name>
    <dbReference type="NCBI Taxonomy" id="151541"/>
    <lineage>
        <taxon>Eukaryota</taxon>
        <taxon>Metazoa</taxon>
        <taxon>Ecdysozoa</taxon>
        <taxon>Arthropoda</taxon>
        <taxon>Hexapoda</taxon>
        <taxon>Insecta</taxon>
        <taxon>Pterygota</taxon>
        <taxon>Neoptera</taxon>
        <taxon>Endopterygota</taxon>
        <taxon>Lepidoptera</taxon>
        <taxon>Glossata</taxon>
        <taxon>Ditrysia</taxon>
        <taxon>Papilionoidea</taxon>
        <taxon>Nymphalidae</taxon>
        <taxon>Danainae</taxon>
        <taxon>Danaini</taxon>
        <taxon>Danaina</taxon>
        <taxon>Danaus</taxon>
        <taxon>Anosia</taxon>
    </lineage>
</organism>
<reference evidence="2" key="1">
    <citation type="submission" date="2021-09" db="EMBL/GenBank/DDBJ databases">
        <authorList>
            <person name="Martin H S."/>
        </authorList>
    </citation>
    <scope>NUCLEOTIDE SEQUENCE</scope>
</reference>
<comment type="caution">
    <text evidence="2">The sequence shown here is derived from an EMBL/GenBank/DDBJ whole genome shotgun (WGS) entry which is preliminary data.</text>
</comment>
<keyword evidence="3" id="KW-1185">Reference proteome</keyword>
<name>A0A8J2QNV8_9NEOP</name>
<dbReference type="OrthoDB" id="6924774at2759"/>
<dbReference type="EMBL" id="CAKASE010000057">
    <property type="protein sequence ID" value="CAG9566577.1"/>
    <property type="molecule type" value="Genomic_DNA"/>
</dbReference>
<dbReference type="Proteomes" id="UP000789524">
    <property type="component" value="Unassembled WGS sequence"/>
</dbReference>
<sequence length="83" mass="9294">MGRGKEPEQTTSNPVEAKKHRDEANGHFKNGNYGRAMTSLDKLNKCIFRIGVKTSIRGCENTLSYHDDHSSGEDIDDSLQRVT</sequence>
<gene>
    <name evidence="2" type="ORF">DCHRY22_LOCUS7193</name>
</gene>
<feature type="region of interest" description="Disordered" evidence="1">
    <location>
        <begin position="62"/>
        <end position="83"/>
    </location>
</feature>
<dbReference type="AlphaFoldDB" id="A0A8J2QNV8"/>